<evidence type="ECO:0000313" key="6">
    <source>
        <dbReference type="Proteomes" id="UP000092024"/>
    </source>
</evidence>
<proteinExistence type="predicted"/>
<protein>
    <recommendedName>
        <fullName evidence="4">HTH araC/xylS-type domain-containing protein</fullName>
    </recommendedName>
</protein>
<keyword evidence="6" id="KW-1185">Reference proteome</keyword>
<dbReference type="InterPro" id="IPR018062">
    <property type="entry name" value="HTH_AraC-typ_CS"/>
</dbReference>
<organism evidence="5 6">
    <name type="scientific">Paenibacillus oryzae</name>
    <dbReference type="NCBI Taxonomy" id="1844972"/>
    <lineage>
        <taxon>Bacteria</taxon>
        <taxon>Bacillati</taxon>
        <taxon>Bacillota</taxon>
        <taxon>Bacilli</taxon>
        <taxon>Bacillales</taxon>
        <taxon>Paenibacillaceae</taxon>
        <taxon>Paenibacillus</taxon>
    </lineage>
</organism>
<keyword evidence="2" id="KW-0238">DNA-binding</keyword>
<dbReference type="PANTHER" id="PTHR43280">
    <property type="entry name" value="ARAC-FAMILY TRANSCRIPTIONAL REGULATOR"/>
    <property type="match status" value="1"/>
</dbReference>
<dbReference type="Gene3D" id="2.60.120.10">
    <property type="entry name" value="Jelly Rolls"/>
    <property type="match status" value="1"/>
</dbReference>
<feature type="domain" description="HTH araC/xylS-type" evidence="4">
    <location>
        <begin position="178"/>
        <end position="276"/>
    </location>
</feature>
<dbReference type="InterPro" id="IPR037923">
    <property type="entry name" value="HTH-like"/>
</dbReference>
<evidence type="ECO:0000256" key="1">
    <source>
        <dbReference type="ARBA" id="ARBA00023015"/>
    </source>
</evidence>
<dbReference type="Pfam" id="PF02311">
    <property type="entry name" value="AraC_binding"/>
    <property type="match status" value="1"/>
</dbReference>
<evidence type="ECO:0000313" key="5">
    <source>
        <dbReference type="EMBL" id="OBR66418.1"/>
    </source>
</evidence>
<reference evidence="5 6" key="1">
    <citation type="submission" date="2016-05" db="EMBL/GenBank/DDBJ databases">
        <title>Paenibacillus oryzae. sp. nov., isolated from the rice root.</title>
        <authorList>
            <person name="Zhang J."/>
            <person name="Zhang X."/>
        </authorList>
    </citation>
    <scope>NUCLEOTIDE SEQUENCE [LARGE SCALE GENOMIC DNA]</scope>
    <source>
        <strain evidence="5 6">1DrF-4</strain>
    </source>
</reference>
<dbReference type="InterPro" id="IPR020449">
    <property type="entry name" value="Tscrpt_reg_AraC-type_HTH"/>
</dbReference>
<name>A0A1A5YLJ9_9BACL</name>
<evidence type="ECO:0000259" key="4">
    <source>
        <dbReference type="PROSITE" id="PS01124"/>
    </source>
</evidence>
<dbReference type="RefSeq" id="WP_068682132.1">
    <property type="nucleotide sequence ID" value="NZ_LYPA01000047.1"/>
</dbReference>
<sequence>MSVMYSISTPYSISTNATYNAIISYHAHLHYEIYYFHHGKANYLINDRVYTLEPGDLLLMHGMTLHKAHNDPKVEYKRTIIHFDPHYFSQLIQPGFAGNLLEPFLKLRNIRLQLKGSDKDEMEQTLTRLEELYKQGTPYAHQRFQAGLLDLLLIIGELCQNPLKDIPSFPSSKEQHTQAIISILEARFKEDINLDMLQDSLHLSKYYLAKTFKEVTGMTIFHYLMHRRIYEAKLMLLQQNASITDIGYEVGFKHPSHFSRSFKSHTGLTAEQYRKQHQINGHG</sequence>
<dbReference type="SMART" id="SM00342">
    <property type="entry name" value="HTH_ARAC"/>
    <property type="match status" value="1"/>
</dbReference>
<dbReference type="AlphaFoldDB" id="A0A1A5YLJ9"/>
<dbReference type="STRING" id="1844972.A7K91_24710"/>
<dbReference type="InterPro" id="IPR009057">
    <property type="entry name" value="Homeodomain-like_sf"/>
</dbReference>
<dbReference type="SUPFAM" id="SSF51215">
    <property type="entry name" value="Regulatory protein AraC"/>
    <property type="match status" value="1"/>
</dbReference>
<dbReference type="PROSITE" id="PS01124">
    <property type="entry name" value="HTH_ARAC_FAMILY_2"/>
    <property type="match status" value="1"/>
</dbReference>
<keyword evidence="3" id="KW-0804">Transcription</keyword>
<dbReference type="GO" id="GO:0043565">
    <property type="term" value="F:sequence-specific DNA binding"/>
    <property type="evidence" value="ECO:0007669"/>
    <property type="project" value="InterPro"/>
</dbReference>
<dbReference type="Proteomes" id="UP000092024">
    <property type="component" value="Unassembled WGS sequence"/>
</dbReference>
<gene>
    <name evidence="5" type="ORF">A7K91_24710</name>
</gene>
<dbReference type="Gene3D" id="1.10.10.60">
    <property type="entry name" value="Homeodomain-like"/>
    <property type="match status" value="2"/>
</dbReference>
<dbReference type="PRINTS" id="PR00032">
    <property type="entry name" value="HTHARAC"/>
</dbReference>
<comment type="caution">
    <text evidence="5">The sequence shown here is derived from an EMBL/GenBank/DDBJ whole genome shotgun (WGS) entry which is preliminary data.</text>
</comment>
<dbReference type="InterPro" id="IPR018060">
    <property type="entry name" value="HTH_AraC"/>
</dbReference>
<keyword evidence="1" id="KW-0805">Transcription regulation</keyword>
<dbReference type="InterPro" id="IPR003313">
    <property type="entry name" value="AraC-bd"/>
</dbReference>
<accession>A0A1A5YLJ9</accession>
<dbReference type="EMBL" id="LYPA01000047">
    <property type="protein sequence ID" value="OBR66418.1"/>
    <property type="molecule type" value="Genomic_DNA"/>
</dbReference>
<evidence type="ECO:0000256" key="3">
    <source>
        <dbReference type="ARBA" id="ARBA00023163"/>
    </source>
</evidence>
<dbReference type="Pfam" id="PF12833">
    <property type="entry name" value="HTH_18"/>
    <property type="match status" value="1"/>
</dbReference>
<evidence type="ECO:0000256" key="2">
    <source>
        <dbReference type="ARBA" id="ARBA00023125"/>
    </source>
</evidence>
<dbReference type="GO" id="GO:0003700">
    <property type="term" value="F:DNA-binding transcription factor activity"/>
    <property type="evidence" value="ECO:0007669"/>
    <property type="project" value="InterPro"/>
</dbReference>
<dbReference type="PROSITE" id="PS00041">
    <property type="entry name" value="HTH_ARAC_FAMILY_1"/>
    <property type="match status" value="1"/>
</dbReference>
<dbReference type="PANTHER" id="PTHR43280:SF28">
    <property type="entry name" value="HTH-TYPE TRANSCRIPTIONAL ACTIVATOR RHAS"/>
    <property type="match status" value="1"/>
</dbReference>
<dbReference type="InterPro" id="IPR014710">
    <property type="entry name" value="RmlC-like_jellyroll"/>
</dbReference>
<dbReference type="SUPFAM" id="SSF46689">
    <property type="entry name" value="Homeodomain-like"/>
    <property type="match status" value="2"/>
</dbReference>